<proteinExistence type="predicted"/>
<evidence type="ECO:0000256" key="1">
    <source>
        <dbReference type="SAM" id="Phobius"/>
    </source>
</evidence>
<evidence type="ECO:0000313" key="2">
    <source>
        <dbReference type="EMBL" id="OHX67113.1"/>
    </source>
</evidence>
<feature type="transmembrane region" description="Helical" evidence="1">
    <location>
        <begin position="12"/>
        <end position="35"/>
    </location>
</feature>
<feature type="transmembrane region" description="Helical" evidence="1">
    <location>
        <begin position="41"/>
        <end position="60"/>
    </location>
</feature>
<comment type="caution">
    <text evidence="2">The sequence shown here is derived from an EMBL/GenBank/DDBJ whole genome shotgun (WGS) entry which is preliminary data.</text>
</comment>
<accession>A0A1S1Z1Q8</accession>
<keyword evidence="3" id="KW-1185">Reference proteome</keyword>
<organism evidence="2 3">
    <name type="scientific">Flammeovirga pacifica</name>
    <dbReference type="NCBI Taxonomy" id="915059"/>
    <lineage>
        <taxon>Bacteria</taxon>
        <taxon>Pseudomonadati</taxon>
        <taxon>Bacteroidota</taxon>
        <taxon>Cytophagia</taxon>
        <taxon>Cytophagales</taxon>
        <taxon>Flammeovirgaceae</taxon>
        <taxon>Flammeovirga</taxon>
    </lineage>
</organism>
<keyword evidence="1" id="KW-0472">Membrane</keyword>
<gene>
    <name evidence="2" type="ORF">NH26_12555</name>
</gene>
<sequence length="62" mass="6168">MKELTNQEMLDFKGGSFASGFCAGAGAIGVAAYWAGWVTGGAAWVTGGVIVTGCGAYSLATM</sequence>
<keyword evidence="1" id="KW-1133">Transmembrane helix</keyword>
<reference evidence="2 3" key="1">
    <citation type="journal article" date="2012" name="Int. J. Syst. Evol. Microbiol.">
        <title>Flammeovirga pacifica sp. nov., isolated from deep-sea sediment.</title>
        <authorList>
            <person name="Xu H."/>
            <person name="Fu Y."/>
            <person name="Yang N."/>
            <person name="Ding Z."/>
            <person name="Lai Q."/>
            <person name="Zeng R."/>
        </authorList>
    </citation>
    <scope>NUCLEOTIDE SEQUENCE [LARGE SCALE GENOMIC DNA]</scope>
    <source>
        <strain evidence="3">DSM 24597 / LMG 26175 / WPAGA1</strain>
    </source>
</reference>
<dbReference type="AlphaFoldDB" id="A0A1S1Z1Q8"/>
<evidence type="ECO:0000313" key="3">
    <source>
        <dbReference type="Proteomes" id="UP000179797"/>
    </source>
</evidence>
<dbReference type="Proteomes" id="UP000179797">
    <property type="component" value="Unassembled WGS sequence"/>
</dbReference>
<dbReference type="EMBL" id="JRYR02000001">
    <property type="protein sequence ID" value="OHX67113.1"/>
    <property type="molecule type" value="Genomic_DNA"/>
</dbReference>
<dbReference type="STRING" id="915059.NH26_12555"/>
<dbReference type="RefSeq" id="WP_044227730.1">
    <property type="nucleotide sequence ID" value="NZ_JRYR02000001.1"/>
</dbReference>
<evidence type="ECO:0008006" key="4">
    <source>
        <dbReference type="Google" id="ProtNLM"/>
    </source>
</evidence>
<protein>
    <recommendedName>
        <fullName evidence="4">Bacteriocin</fullName>
    </recommendedName>
</protein>
<keyword evidence="1" id="KW-0812">Transmembrane</keyword>
<name>A0A1S1Z1Q8_FLAPC</name>